<keyword evidence="2" id="KW-1185">Reference proteome</keyword>
<reference evidence="2" key="1">
    <citation type="submission" date="2017-01" db="EMBL/GenBank/DDBJ databases">
        <authorList>
            <person name="Wang Y."/>
            <person name="White M."/>
            <person name="Kvist S."/>
            <person name="Moncalvo J.-M."/>
        </authorList>
    </citation>
    <scope>NUCLEOTIDE SEQUENCE [LARGE SCALE GENOMIC DNA]</scope>
    <source>
        <strain evidence="2">COL-18-3</strain>
    </source>
</reference>
<protein>
    <submittedName>
        <fullName evidence="1">Uncharacterized protein</fullName>
    </submittedName>
</protein>
<dbReference type="AlphaFoldDB" id="A0A1R1PD12"/>
<accession>A0A1R1PD12</accession>
<gene>
    <name evidence="1" type="ORF">AX774_g7796</name>
</gene>
<sequence>MDARADCAFKPTKIKRIDTRNQLYSRFSTGESINNRTEQEGIEKKGFFKTLLTGSDAVRIQNQKHFEMLARNVSEHQLLRK</sequence>
<evidence type="ECO:0000313" key="1">
    <source>
        <dbReference type="EMBL" id="OMH78801.1"/>
    </source>
</evidence>
<organism evidence="1 2">
    <name type="scientific">Zancudomyces culisetae</name>
    <name type="common">Gut fungus</name>
    <name type="synonym">Smittium culisetae</name>
    <dbReference type="NCBI Taxonomy" id="1213189"/>
    <lineage>
        <taxon>Eukaryota</taxon>
        <taxon>Fungi</taxon>
        <taxon>Fungi incertae sedis</taxon>
        <taxon>Zoopagomycota</taxon>
        <taxon>Kickxellomycotina</taxon>
        <taxon>Harpellomycetes</taxon>
        <taxon>Harpellales</taxon>
        <taxon>Legeriomycetaceae</taxon>
        <taxon>Zancudomyces</taxon>
    </lineage>
</organism>
<name>A0A1R1PD12_ZANCU</name>
<dbReference type="Proteomes" id="UP000188320">
    <property type="component" value="Unassembled WGS sequence"/>
</dbReference>
<dbReference type="EMBL" id="LSSK01001786">
    <property type="protein sequence ID" value="OMH78801.1"/>
    <property type="molecule type" value="Genomic_DNA"/>
</dbReference>
<proteinExistence type="predicted"/>
<comment type="caution">
    <text evidence="1">The sequence shown here is derived from an EMBL/GenBank/DDBJ whole genome shotgun (WGS) entry which is preliminary data.</text>
</comment>
<evidence type="ECO:0000313" key="2">
    <source>
        <dbReference type="Proteomes" id="UP000188320"/>
    </source>
</evidence>